<dbReference type="AlphaFoldDB" id="A0A427AV83"/>
<comment type="caution">
    <text evidence="2">The sequence shown here is derived from an EMBL/GenBank/DDBJ whole genome shotgun (WGS) entry which is preliminary data.</text>
</comment>
<feature type="non-terminal residue" evidence="2">
    <location>
        <position position="1"/>
    </location>
</feature>
<gene>
    <name evidence="2" type="ORF">B296_00021911</name>
</gene>
<keyword evidence="1" id="KW-0472">Membrane</keyword>
<protein>
    <submittedName>
        <fullName evidence="2">Uncharacterized protein</fullName>
    </submittedName>
</protein>
<feature type="transmembrane region" description="Helical" evidence="1">
    <location>
        <begin position="22"/>
        <end position="43"/>
    </location>
</feature>
<reference evidence="2 3" key="1">
    <citation type="journal article" date="2014" name="Agronomy (Basel)">
        <title>A Draft Genome Sequence for Ensete ventricosum, the Drought-Tolerant Tree Against Hunger.</title>
        <authorList>
            <person name="Harrison J."/>
            <person name="Moore K.A."/>
            <person name="Paszkiewicz K."/>
            <person name="Jones T."/>
            <person name="Grant M."/>
            <person name="Ambacheew D."/>
            <person name="Muzemil S."/>
            <person name="Studholme D.J."/>
        </authorList>
    </citation>
    <scope>NUCLEOTIDE SEQUENCE [LARGE SCALE GENOMIC DNA]</scope>
</reference>
<dbReference type="EMBL" id="AMZH03001211">
    <property type="protein sequence ID" value="RRT80169.1"/>
    <property type="molecule type" value="Genomic_DNA"/>
</dbReference>
<evidence type="ECO:0000256" key="1">
    <source>
        <dbReference type="SAM" id="Phobius"/>
    </source>
</evidence>
<evidence type="ECO:0000313" key="2">
    <source>
        <dbReference type="EMBL" id="RRT80169.1"/>
    </source>
</evidence>
<name>A0A427AV83_ENSVE</name>
<dbReference type="Proteomes" id="UP000287651">
    <property type="component" value="Unassembled WGS sequence"/>
</dbReference>
<evidence type="ECO:0000313" key="3">
    <source>
        <dbReference type="Proteomes" id="UP000287651"/>
    </source>
</evidence>
<accession>A0A427AV83</accession>
<organism evidence="2 3">
    <name type="scientific">Ensete ventricosum</name>
    <name type="common">Abyssinian banana</name>
    <name type="synonym">Musa ensete</name>
    <dbReference type="NCBI Taxonomy" id="4639"/>
    <lineage>
        <taxon>Eukaryota</taxon>
        <taxon>Viridiplantae</taxon>
        <taxon>Streptophyta</taxon>
        <taxon>Embryophyta</taxon>
        <taxon>Tracheophyta</taxon>
        <taxon>Spermatophyta</taxon>
        <taxon>Magnoliopsida</taxon>
        <taxon>Liliopsida</taxon>
        <taxon>Zingiberales</taxon>
        <taxon>Musaceae</taxon>
        <taxon>Ensete</taxon>
    </lineage>
</organism>
<proteinExistence type="predicted"/>
<sequence>SKPITVDQKLIEGPNPNDRGKFFVPLILAFQVSFVYYAILNLMDEISSGNLKQSICALYFSILSWLRGFNGQLSKTLKTNLSHFGSFATRAWQIANSNFFSIDDACSVFCFRCVKLPHLFVTY</sequence>
<keyword evidence="1" id="KW-1133">Transmembrane helix</keyword>
<keyword evidence="1" id="KW-0812">Transmembrane</keyword>